<accession>G0EC56</accession>
<name>G0EC56_PYRF1</name>
<dbReference type="STRING" id="694429.Pyrfu_1569"/>
<organism evidence="1 2">
    <name type="scientific">Pyrolobus fumarii (strain DSM 11204 / 1A)</name>
    <dbReference type="NCBI Taxonomy" id="694429"/>
    <lineage>
        <taxon>Archaea</taxon>
        <taxon>Thermoproteota</taxon>
        <taxon>Thermoprotei</taxon>
        <taxon>Desulfurococcales</taxon>
        <taxon>Pyrodictiaceae</taxon>
        <taxon>Pyrolobus</taxon>
    </lineage>
</organism>
<evidence type="ECO:0000313" key="2">
    <source>
        <dbReference type="Proteomes" id="UP000001037"/>
    </source>
</evidence>
<proteinExistence type="predicted"/>
<dbReference type="InParanoid" id="G0EC56"/>
<reference evidence="1 2" key="1">
    <citation type="journal article" date="2011" name="Stand. Genomic Sci.">
        <title>Complete genome sequence of the hyperthermophilic chemolithoautotroph Pyrolobus fumarii type strain (1A).</title>
        <authorList>
            <person name="Anderson I."/>
            <person name="Goker M."/>
            <person name="Nolan M."/>
            <person name="Lucas S."/>
            <person name="Hammon N."/>
            <person name="Deshpande S."/>
            <person name="Cheng J.F."/>
            <person name="Tapia R."/>
            <person name="Han C."/>
            <person name="Goodwin L."/>
            <person name="Pitluck S."/>
            <person name="Huntemann M."/>
            <person name="Liolios K."/>
            <person name="Ivanova N."/>
            <person name="Pagani I."/>
            <person name="Mavromatis K."/>
            <person name="Ovchinikova G."/>
            <person name="Pati A."/>
            <person name="Chen A."/>
            <person name="Palaniappan K."/>
            <person name="Land M."/>
            <person name="Hauser L."/>
            <person name="Brambilla E.M."/>
            <person name="Huber H."/>
            <person name="Yasawong M."/>
            <person name="Rohde M."/>
            <person name="Spring S."/>
            <person name="Abt B."/>
            <person name="Sikorski J."/>
            <person name="Wirth R."/>
            <person name="Detter J.C."/>
            <person name="Woyke T."/>
            <person name="Bristow J."/>
            <person name="Eisen J.A."/>
            <person name="Markowitz V."/>
            <person name="Hugenholtz P."/>
            <person name="Kyrpides N.C."/>
            <person name="Klenk H.P."/>
            <person name="Lapidus A."/>
        </authorList>
    </citation>
    <scope>NUCLEOTIDE SEQUENCE [LARGE SCALE GENOMIC DNA]</scope>
    <source>
        <strain evidence="2">DSM 11204 / 1A</strain>
    </source>
</reference>
<dbReference type="HOGENOM" id="CLU_2243966_0_0_2"/>
<dbReference type="KEGG" id="pfm:Pyrfu_1569"/>
<protein>
    <submittedName>
        <fullName evidence="1">Uncharacterized protein</fullName>
    </submittedName>
</protein>
<keyword evidence="2" id="KW-1185">Reference proteome</keyword>
<evidence type="ECO:0000313" key="1">
    <source>
        <dbReference type="EMBL" id="AEM39426.1"/>
    </source>
</evidence>
<dbReference type="AlphaFoldDB" id="G0EC56"/>
<dbReference type="Proteomes" id="UP000001037">
    <property type="component" value="Chromosome"/>
</dbReference>
<gene>
    <name evidence="1" type="ordered locus">Pyrfu_1569</name>
</gene>
<dbReference type="EMBL" id="CP002838">
    <property type="protein sequence ID" value="AEM39426.1"/>
    <property type="molecule type" value="Genomic_DNA"/>
</dbReference>
<dbReference type="eggNOG" id="arCOG00653">
    <property type="taxonomic scope" value="Archaea"/>
</dbReference>
<sequence>MGKVGPPITGLPVMPSDLPLDEVPEDVLREVLEEEKRIYRNRSYKKKPYPTSRDVMEAVREALRVSTRIHPDEFPDVVLHILESKGFEVRHVTVKRIWRAYETLVRKGVIRDELGVMM</sequence>